<dbReference type="AlphaFoldDB" id="A0A930PSU3"/>
<proteinExistence type="predicted"/>
<dbReference type="Proteomes" id="UP000713964">
    <property type="component" value="Unassembled WGS sequence"/>
</dbReference>
<dbReference type="EMBL" id="JABZXL010000040">
    <property type="protein sequence ID" value="MBF1660046.1"/>
    <property type="molecule type" value="Genomic_DNA"/>
</dbReference>
<name>A0A930PSU3_9MICC</name>
<evidence type="ECO:0000313" key="2">
    <source>
        <dbReference type="Proteomes" id="UP000713964"/>
    </source>
</evidence>
<protein>
    <submittedName>
        <fullName evidence="1">Uncharacterized protein</fullName>
    </submittedName>
</protein>
<reference evidence="1" key="1">
    <citation type="submission" date="2020-04" db="EMBL/GenBank/DDBJ databases">
        <title>Deep metagenomics examines the oral microbiome during advanced dental caries in children, revealing novel taxa and co-occurrences with host molecules.</title>
        <authorList>
            <person name="Baker J.L."/>
            <person name="Morton J.T."/>
            <person name="Dinis M."/>
            <person name="Alvarez R."/>
            <person name="Tran N.C."/>
            <person name="Knight R."/>
            <person name="Edlund A."/>
        </authorList>
    </citation>
    <scope>NUCLEOTIDE SEQUENCE</scope>
    <source>
        <strain evidence="1">JCVI_29_bin.11</strain>
    </source>
</reference>
<evidence type="ECO:0000313" key="1">
    <source>
        <dbReference type="EMBL" id="MBF1660046.1"/>
    </source>
</evidence>
<organism evidence="1 2">
    <name type="scientific">Rothia mucilaginosa</name>
    <dbReference type="NCBI Taxonomy" id="43675"/>
    <lineage>
        <taxon>Bacteria</taxon>
        <taxon>Bacillati</taxon>
        <taxon>Actinomycetota</taxon>
        <taxon>Actinomycetes</taxon>
        <taxon>Micrococcales</taxon>
        <taxon>Micrococcaceae</taxon>
        <taxon>Rothia</taxon>
    </lineage>
</organism>
<accession>A0A930PSU3</accession>
<gene>
    <name evidence="1" type="ORF">HXO58_09495</name>
</gene>
<sequence length="146" mass="15955">MAVCPVLPNEVLDFPGSNITVAQVLNACVRKAEADEGYCVQVSIAEHGELNIFRAAVQFDTPGCLRLVRKEMVTDDNFLVPFSYVQDEKSISELVGLHGADNTRRILYASARGSGGLYLITGAVPDDESEHDQRMQEIYAATAHLV</sequence>
<comment type="caution">
    <text evidence="1">The sequence shown here is derived from an EMBL/GenBank/DDBJ whole genome shotgun (WGS) entry which is preliminary data.</text>
</comment>